<comment type="caution">
    <text evidence="2">The sequence shown here is derived from an EMBL/GenBank/DDBJ whole genome shotgun (WGS) entry which is preliminary data.</text>
</comment>
<dbReference type="InParanoid" id="A0A2R5GYL3"/>
<keyword evidence="3" id="KW-1185">Reference proteome</keyword>
<gene>
    <name evidence="2" type="ORF">FCC1311_100462</name>
</gene>
<evidence type="ECO:0000313" key="2">
    <source>
        <dbReference type="EMBL" id="GBG33823.1"/>
    </source>
</evidence>
<sequence length="497" mass="57337">MATGRWKALLLRLSTRDAAVRGDRPGSTPLEKQLVDHLAELNGMKDLETEIWPLPQENLEKRKAESSHHQGVQSEATATSPGAPSSGKECSSSLTTQEMDLWFSFWDTLRDSNANILIIVSDGTLDKDKEQRYDFPDGAPFCVRGEDLAETIFREFQRGKFQIILLAGAGTKAVGERISDKFDAMPLMVPPSILCWGNASDLTLEQILSFNLKFLEGTFKRRNPADQQRLDLRGAIHAFVGMRRGKDLPNVHFFPKNQIEEIIHIYYRLGLSAFELARRIKNIADKGFLCDFKEKRTEEAKAYAMKSSRFLFAELFGWLHVLRQQPAQLYFQREIRELEWAFSGEDTTPEDLAGATEVRSGLMQLYKFDIRAIGQAMVRQEGLEFKVLRYIDFQEDWDNMKDHFHKLEDSLKKLAERSRYRTIGDGDPELIGPERMRLRWIQKTLIKIVETYTPELAKHKNKVKEPLLKHIPQLKPAWLVELEKWYSWITGRDGDEK</sequence>
<name>A0A2R5GYL3_9STRA</name>
<dbReference type="Proteomes" id="UP000241890">
    <property type="component" value="Unassembled WGS sequence"/>
</dbReference>
<organism evidence="2 3">
    <name type="scientific">Hondaea fermentalgiana</name>
    <dbReference type="NCBI Taxonomy" id="2315210"/>
    <lineage>
        <taxon>Eukaryota</taxon>
        <taxon>Sar</taxon>
        <taxon>Stramenopiles</taxon>
        <taxon>Bigyra</taxon>
        <taxon>Labyrinthulomycetes</taxon>
        <taxon>Thraustochytrida</taxon>
        <taxon>Thraustochytriidae</taxon>
        <taxon>Hondaea</taxon>
    </lineage>
</organism>
<proteinExistence type="predicted"/>
<reference evidence="2 3" key="1">
    <citation type="submission" date="2017-12" db="EMBL/GenBank/DDBJ databases">
        <title>Sequencing, de novo assembly and annotation of complete genome of a new Thraustochytrid species, strain FCC1311.</title>
        <authorList>
            <person name="Sedici K."/>
            <person name="Godart F."/>
            <person name="Aiese Cigliano R."/>
            <person name="Sanseverino W."/>
            <person name="Barakat M."/>
            <person name="Ortet P."/>
            <person name="Marechal E."/>
            <person name="Cagnac O."/>
            <person name="Amato A."/>
        </authorList>
    </citation>
    <scope>NUCLEOTIDE SEQUENCE [LARGE SCALE GENOMIC DNA]</scope>
</reference>
<protein>
    <submittedName>
        <fullName evidence="2">Uncharacterized protein</fullName>
    </submittedName>
</protein>
<accession>A0A2R5GYL3</accession>
<evidence type="ECO:0000256" key="1">
    <source>
        <dbReference type="SAM" id="MobiDB-lite"/>
    </source>
</evidence>
<dbReference type="AlphaFoldDB" id="A0A2R5GYL3"/>
<feature type="region of interest" description="Disordered" evidence="1">
    <location>
        <begin position="61"/>
        <end position="91"/>
    </location>
</feature>
<dbReference type="EMBL" id="BEYU01000170">
    <property type="protein sequence ID" value="GBG33823.1"/>
    <property type="molecule type" value="Genomic_DNA"/>
</dbReference>
<evidence type="ECO:0000313" key="3">
    <source>
        <dbReference type="Proteomes" id="UP000241890"/>
    </source>
</evidence>
<feature type="compositionally biased region" description="Polar residues" evidence="1">
    <location>
        <begin position="69"/>
        <end position="91"/>
    </location>
</feature>